<proteinExistence type="predicted"/>
<sequence length="142" mass="16156">MSRSINLFIKRTLPEREIVMRLNREIPDGIESLEYPKERAAVFLQYADHEAEFQQSLELSWTSEELSLDDVQLATQLANVLSTDALLEPEHLALPDGYTWCLATMNKQLYAVDTIDVEDGIALKPHTRKILLTTGKTLTLLL</sequence>
<name>A0ABP3C0W7_9GAMM</name>
<comment type="caution">
    <text evidence="1">The sequence shown here is derived from an EMBL/GenBank/DDBJ whole genome shotgun (WGS) entry which is preliminary data.</text>
</comment>
<keyword evidence="2" id="KW-1185">Reference proteome</keyword>
<dbReference type="EMBL" id="JFJN01000022">
    <property type="protein sequence ID" value="EZH82278.1"/>
    <property type="molecule type" value="Genomic_DNA"/>
</dbReference>
<reference evidence="2" key="1">
    <citation type="journal article" date="2014" name="Genome Announc.">
        <title>Draft Genome Sequence of the algae degrading bacterium Pseudomonas mendocina AD6.</title>
        <authorList>
            <person name="Barney B.M."/>
            <person name="Lenneman E.M."/>
        </authorList>
    </citation>
    <scope>NUCLEOTIDE SEQUENCE [LARGE SCALE GENOMIC DNA]</scope>
    <source>
        <strain evidence="2">AD6</strain>
    </source>
</reference>
<gene>
    <name evidence="1" type="ORF">AU05_08320</name>
</gene>
<organism evidence="1 2">
    <name type="scientific">Ectopseudomonas composti</name>
    <dbReference type="NCBI Taxonomy" id="658457"/>
    <lineage>
        <taxon>Bacteria</taxon>
        <taxon>Pseudomonadati</taxon>
        <taxon>Pseudomonadota</taxon>
        <taxon>Gammaproteobacteria</taxon>
        <taxon>Pseudomonadales</taxon>
        <taxon>Pseudomonadaceae</taxon>
        <taxon>Ectopseudomonas</taxon>
    </lineage>
</organism>
<dbReference type="Proteomes" id="UP000023842">
    <property type="component" value="Unassembled WGS sequence"/>
</dbReference>
<evidence type="ECO:0000313" key="2">
    <source>
        <dbReference type="Proteomes" id="UP000023842"/>
    </source>
</evidence>
<evidence type="ECO:0000313" key="1">
    <source>
        <dbReference type="EMBL" id="EZH82278.1"/>
    </source>
</evidence>
<dbReference type="RefSeq" id="WP_037000404.1">
    <property type="nucleotide sequence ID" value="NZ_JFJN01000022.1"/>
</dbReference>
<protein>
    <submittedName>
        <fullName evidence="1">Uncharacterized protein</fullName>
    </submittedName>
</protein>
<accession>A0ABP3C0W7</accession>